<protein>
    <recommendedName>
        <fullName evidence="2">Toxin co-regulated pilus biosynthesis protein Q C-terminal domain-containing protein</fullName>
    </recommendedName>
</protein>
<dbReference type="InterPro" id="IPR018927">
    <property type="entry name" value="Pilus_synth_Q_C"/>
</dbReference>
<evidence type="ECO:0000313" key="4">
    <source>
        <dbReference type="Proteomes" id="UP000249739"/>
    </source>
</evidence>
<gene>
    <name evidence="3" type="ORF">DI586_05865</name>
</gene>
<feature type="domain" description="Toxin co-regulated pilus biosynthesis protein Q C-terminal" evidence="2">
    <location>
        <begin position="258"/>
        <end position="325"/>
    </location>
</feature>
<proteinExistence type="predicted"/>
<evidence type="ECO:0000313" key="3">
    <source>
        <dbReference type="EMBL" id="PZP55751.1"/>
    </source>
</evidence>
<dbReference type="Proteomes" id="UP000249739">
    <property type="component" value="Unassembled WGS sequence"/>
</dbReference>
<keyword evidence="1" id="KW-0732">Signal</keyword>
<feature type="domain" description="Toxin co-regulated pilus biosynthesis protein Q C-terminal" evidence="2">
    <location>
        <begin position="164"/>
        <end position="221"/>
    </location>
</feature>
<evidence type="ECO:0000256" key="1">
    <source>
        <dbReference type="SAM" id="SignalP"/>
    </source>
</evidence>
<feature type="signal peptide" evidence="1">
    <location>
        <begin position="1"/>
        <end position="19"/>
    </location>
</feature>
<organism evidence="3 4">
    <name type="scientific">Micavibrio aeruginosavorus</name>
    <dbReference type="NCBI Taxonomy" id="349221"/>
    <lineage>
        <taxon>Bacteria</taxon>
        <taxon>Pseudomonadati</taxon>
        <taxon>Bdellovibrionota</taxon>
        <taxon>Bdellovibrionia</taxon>
        <taxon>Bdellovibrionales</taxon>
        <taxon>Pseudobdellovibrionaceae</taxon>
        <taxon>Micavibrio</taxon>
    </lineage>
</organism>
<comment type="caution">
    <text evidence="3">The sequence shown here is derived from an EMBL/GenBank/DDBJ whole genome shotgun (WGS) entry which is preliminary data.</text>
</comment>
<accession>A0A2W5FIM7</accession>
<dbReference type="EMBL" id="QFOT01000052">
    <property type="protein sequence ID" value="PZP55751.1"/>
    <property type="molecule type" value="Genomic_DNA"/>
</dbReference>
<dbReference type="Pfam" id="PF10671">
    <property type="entry name" value="TcpQ"/>
    <property type="match status" value="2"/>
</dbReference>
<dbReference type="Gene3D" id="3.55.50.70">
    <property type="match status" value="1"/>
</dbReference>
<feature type="chain" id="PRO_5015851064" description="Toxin co-regulated pilus biosynthesis protein Q C-terminal domain-containing protein" evidence="1">
    <location>
        <begin position="20"/>
        <end position="342"/>
    </location>
</feature>
<sequence>MKKVLTTLVLLLIPASAQAGFSLKDITGKVTSDQPAVSSPAPVSKAPRRVKPMLKPSLEIVNERYVPDDIKAKYKMGDGYFEMTDKKPAAPIIVTRKKTLEIIDGPPPVVPNKGIETAALPPVQEPKAMPEPVPLQSKPALVVEGKPSPPPVPVVPVPVERIDTWRARQGELLKDVLARWADREQTEFIWTAAESPKVSKEFSYVGKFDGAVTRLMAQDAGTLKTKFADDVPEVPAAPLPLADDMRVAEPKPLEQKSWFGTSGASLQAVLHAWAESEGATLVWQSSDNFALPQTYNEKSSFEDAVGQILSQYEKKSVRPVGQLYKNPVSGEKVLVIKTDDAG</sequence>
<name>A0A2W5FIM7_9BACT</name>
<dbReference type="AlphaFoldDB" id="A0A2W5FIM7"/>
<evidence type="ECO:0000259" key="2">
    <source>
        <dbReference type="Pfam" id="PF10671"/>
    </source>
</evidence>
<reference evidence="3 4" key="1">
    <citation type="submission" date="2017-08" db="EMBL/GenBank/DDBJ databases">
        <title>Infants hospitalized years apart are colonized by the same room-sourced microbial strains.</title>
        <authorList>
            <person name="Brooks B."/>
            <person name="Olm M.R."/>
            <person name="Firek B.A."/>
            <person name="Baker R."/>
            <person name="Thomas B.C."/>
            <person name="Morowitz M.J."/>
            <person name="Banfield J.F."/>
        </authorList>
    </citation>
    <scope>NUCLEOTIDE SEQUENCE [LARGE SCALE GENOMIC DNA]</scope>
    <source>
        <strain evidence="3">S2_006_000_R2_64</strain>
    </source>
</reference>